<accession>A0AAE1NEY5</accession>
<dbReference type="EMBL" id="JAWZYT010006324">
    <property type="protein sequence ID" value="KAK4288383.1"/>
    <property type="molecule type" value="Genomic_DNA"/>
</dbReference>
<keyword evidence="1" id="KW-0472">Membrane</keyword>
<evidence type="ECO:0000313" key="2">
    <source>
        <dbReference type="EMBL" id="KAK4288383.1"/>
    </source>
</evidence>
<keyword evidence="1" id="KW-1133">Transmembrane helix</keyword>
<sequence>MTTTYSSPQTIYPIYAFNLIFPPLIPYYYSVLLLLRPSPHRGYSYPHSICLPKLPSYLISSSPTTLFTSPPLFSYTQPTPSPTPALAVTS</sequence>
<proteinExistence type="predicted"/>
<organism evidence="2 3">
    <name type="scientific">Petrolisthes manimaculis</name>
    <dbReference type="NCBI Taxonomy" id="1843537"/>
    <lineage>
        <taxon>Eukaryota</taxon>
        <taxon>Metazoa</taxon>
        <taxon>Ecdysozoa</taxon>
        <taxon>Arthropoda</taxon>
        <taxon>Crustacea</taxon>
        <taxon>Multicrustacea</taxon>
        <taxon>Malacostraca</taxon>
        <taxon>Eumalacostraca</taxon>
        <taxon>Eucarida</taxon>
        <taxon>Decapoda</taxon>
        <taxon>Pleocyemata</taxon>
        <taxon>Anomura</taxon>
        <taxon>Galatheoidea</taxon>
        <taxon>Porcellanidae</taxon>
        <taxon>Petrolisthes</taxon>
    </lineage>
</organism>
<keyword evidence="3" id="KW-1185">Reference proteome</keyword>
<keyword evidence="1" id="KW-0812">Transmembrane</keyword>
<dbReference type="AlphaFoldDB" id="A0AAE1NEY5"/>
<reference evidence="2" key="1">
    <citation type="submission" date="2023-11" db="EMBL/GenBank/DDBJ databases">
        <title>Genome assemblies of two species of porcelain crab, Petrolisthes cinctipes and Petrolisthes manimaculis (Anomura: Porcellanidae).</title>
        <authorList>
            <person name="Angst P."/>
        </authorList>
    </citation>
    <scope>NUCLEOTIDE SEQUENCE</scope>
    <source>
        <strain evidence="2">PB745_02</strain>
        <tissue evidence="2">Gill</tissue>
    </source>
</reference>
<feature type="transmembrane region" description="Helical" evidence="1">
    <location>
        <begin position="12"/>
        <end position="35"/>
    </location>
</feature>
<evidence type="ECO:0000256" key="1">
    <source>
        <dbReference type="SAM" id="Phobius"/>
    </source>
</evidence>
<name>A0AAE1NEY5_9EUCA</name>
<protein>
    <submittedName>
        <fullName evidence="2">Uncharacterized protein</fullName>
    </submittedName>
</protein>
<comment type="caution">
    <text evidence="2">The sequence shown here is derived from an EMBL/GenBank/DDBJ whole genome shotgun (WGS) entry which is preliminary data.</text>
</comment>
<gene>
    <name evidence="2" type="ORF">Pmani_038576</name>
</gene>
<dbReference type="Proteomes" id="UP001292094">
    <property type="component" value="Unassembled WGS sequence"/>
</dbReference>
<evidence type="ECO:0000313" key="3">
    <source>
        <dbReference type="Proteomes" id="UP001292094"/>
    </source>
</evidence>